<dbReference type="Gene3D" id="1.10.10.410">
    <property type="match status" value="1"/>
</dbReference>
<reference evidence="1" key="1">
    <citation type="submission" date="2018-06" db="EMBL/GenBank/DDBJ databases">
        <authorList>
            <person name="Zhirakovskaya E."/>
        </authorList>
    </citation>
    <scope>NUCLEOTIDE SEQUENCE</scope>
</reference>
<dbReference type="EMBL" id="UOFS01000040">
    <property type="protein sequence ID" value="VAW99735.1"/>
    <property type="molecule type" value="Genomic_DNA"/>
</dbReference>
<dbReference type="AlphaFoldDB" id="A0A3B1A1I8"/>
<dbReference type="GO" id="GO:0016884">
    <property type="term" value="F:carbon-nitrogen ligase activity, with glutamine as amido-N-donor"/>
    <property type="evidence" value="ECO:0007669"/>
    <property type="project" value="InterPro"/>
</dbReference>
<dbReference type="InterPro" id="IPR003789">
    <property type="entry name" value="Asn/Gln_tRNA_amidoTrase-B-like"/>
</dbReference>
<protein>
    <submittedName>
        <fullName evidence="1">Transamidase GatB domain protein</fullName>
    </submittedName>
</protein>
<dbReference type="Gene3D" id="1.10.1510.10">
    <property type="entry name" value="Uncharacterised protein YqeY/AIM41 PF09424, N-terminal domain"/>
    <property type="match status" value="1"/>
</dbReference>
<dbReference type="PANTHER" id="PTHR28055:SF1">
    <property type="entry name" value="ALTERED INHERITANCE OF MITOCHONDRIA PROTEIN 41, MITOCHONDRIAL"/>
    <property type="match status" value="1"/>
</dbReference>
<dbReference type="SUPFAM" id="SSF89095">
    <property type="entry name" value="GatB/YqeY motif"/>
    <property type="match status" value="1"/>
</dbReference>
<accession>A0A3B1A1I8</accession>
<sequence>MSLKLQITDDVKHAMRAKDKPKLAVLRLITAAIKQIEVDQRIELDDNHVITVLEKMIKQRKDSISHFEAAGRDDLKEIEVFELSIINIYMPEQLSEGEISSMIEQAIADSGASSMKEMGKVMAQLKPKLRGRADMANVSKIIKSKLSG</sequence>
<dbReference type="Pfam" id="PF09424">
    <property type="entry name" value="YqeY"/>
    <property type="match status" value="1"/>
</dbReference>
<proteinExistence type="predicted"/>
<name>A0A3B1A1I8_9ZZZZ</name>
<gene>
    <name evidence="1" type="ORF">MNBD_GAMMA22-2908</name>
</gene>
<dbReference type="InterPro" id="IPR042184">
    <property type="entry name" value="YqeY/Aim41_N"/>
</dbReference>
<dbReference type="PANTHER" id="PTHR28055">
    <property type="entry name" value="ALTERED INHERITANCE OF MITOCHONDRIA PROTEIN 41, MITOCHONDRIAL"/>
    <property type="match status" value="1"/>
</dbReference>
<organism evidence="1">
    <name type="scientific">hydrothermal vent metagenome</name>
    <dbReference type="NCBI Taxonomy" id="652676"/>
    <lineage>
        <taxon>unclassified sequences</taxon>
        <taxon>metagenomes</taxon>
        <taxon>ecological metagenomes</taxon>
    </lineage>
</organism>
<dbReference type="InterPro" id="IPR023168">
    <property type="entry name" value="GatB_Yqey_C_2"/>
</dbReference>
<evidence type="ECO:0000313" key="1">
    <source>
        <dbReference type="EMBL" id="VAW99735.1"/>
    </source>
</evidence>
<dbReference type="InterPro" id="IPR019004">
    <property type="entry name" value="YqeY/Aim41"/>
</dbReference>